<keyword evidence="2 10" id="KW-0132">Cell division</keyword>
<evidence type="ECO:0000256" key="6">
    <source>
        <dbReference type="ARBA" id="ARBA00022984"/>
    </source>
</evidence>
<feature type="binding site" evidence="10">
    <location>
        <position position="196"/>
    </location>
    <ligand>
        <name>UDP-N-acetyl-alpha-D-glucosamine</name>
        <dbReference type="ChEBI" id="CHEBI:57705"/>
    </ligand>
</feature>
<evidence type="ECO:0000256" key="8">
    <source>
        <dbReference type="ARBA" id="ARBA00023306"/>
    </source>
</evidence>
<feature type="transmembrane region" description="Helical" evidence="11">
    <location>
        <begin position="105"/>
        <end position="125"/>
    </location>
</feature>
<dbReference type="GO" id="GO:0050511">
    <property type="term" value="F:undecaprenyldiphospho-muramoylpentapeptide beta-N-acetylglucosaminyltransferase activity"/>
    <property type="evidence" value="ECO:0007669"/>
    <property type="project" value="UniProtKB-UniRule"/>
</dbReference>
<keyword evidence="11" id="KW-1133">Transmembrane helix</keyword>
<sequence>MLLKMNNNTIIIATGGTGGHIFPAQALSDKLVKENFNPVLICDNRANKFLYGSFQSVKKFQISSSNLSGGIISKLQGLSLLLINILKVIFIYLKIKPGCVVGFGGYPALPSIVAAIILNIPIIMYEPNAVLGRVNKWFLRYAKVLALFMPNTTKIAEKHKKKVEVVGDLVRDELLKQAEQERIKNKKFTLLIFGGSQGAQVFSEVIPEAVKLLPPLLRKKLLIIQQARPNLVEQTIEAYKKIEVEAVIKPFFENIGELYLKADLVICRSGASTISELINFKLPAILVPFPHATDNHQYYNALYLVENATARLITQDKFKSIVLAEQLEELIESSIKLKKLKTAYDKMKTTNGTQKLFSIVRKHMKK</sequence>
<dbReference type="STRING" id="86105.NF27_DP01760"/>
<dbReference type="PATRIC" id="fig|86105.3.peg.726"/>
<keyword evidence="5 10" id="KW-0133">Cell shape</keyword>
<dbReference type="InterPro" id="IPR004276">
    <property type="entry name" value="GlycoTrans_28_N"/>
</dbReference>
<feature type="domain" description="Glycosyltransferase family 28 N-terminal" evidence="12">
    <location>
        <begin position="10"/>
        <end position="143"/>
    </location>
</feature>
<evidence type="ECO:0000313" key="14">
    <source>
        <dbReference type="EMBL" id="KIE05632.1"/>
    </source>
</evidence>
<keyword evidence="8 10" id="KW-0131">Cell cycle</keyword>
<keyword evidence="1 10" id="KW-1003">Cell membrane</keyword>
<keyword evidence="11" id="KW-0812">Transmembrane</keyword>
<gene>
    <name evidence="10" type="primary">murG</name>
    <name evidence="14" type="ORF">NF27_DP01760</name>
</gene>
<dbReference type="UniPathway" id="UPA00219"/>
<feature type="binding site" evidence="10">
    <location>
        <position position="128"/>
    </location>
    <ligand>
        <name>UDP-N-acetyl-alpha-D-glucosamine</name>
        <dbReference type="ChEBI" id="CHEBI:57705"/>
    </ligand>
</feature>
<accession>A0A0C1MU62</accession>
<dbReference type="GO" id="GO:0071555">
    <property type="term" value="P:cell wall organization"/>
    <property type="evidence" value="ECO:0007669"/>
    <property type="project" value="UniProtKB-KW"/>
</dbReference>
<name>A0A0C1MU62_9RICK</name>
<dbReference type="HAMAP" id="MF_00033">
    <property type="entry name" value="MurG"/>
    <property type="match status" value="1"/>
</dbReference>
<dbReference type="GO" id="GO:0009252">
    <property type="term" value="P:peptidoglycan biosynthetic process"/>
    <property type="evidence" value="ECO:0007669"/>
    <property type="project" value="UniProtKB-UniRule"/>
</dbReference>
<evidence type="ECO:0000256" key="1">
    <source>
        <dbReference type="ARBA" id="ARBA00022475"/>
    </source>
</evidence>
<dbReference type="Proteomes" id="UP000031258">
    <property type="component" value="Unassembled WGS sequence"/>
</dbReference>
<dbReference type="GO" id="GO:0005886">
    <property type="term" value="C:plasma membrane"/>
    <property type="evidence" value="ECO:0007669"/>
    <property type="project" value="UniProtKB-SubCell"/>
</dbReference>
<dbReference type="PANTHER" id="PTHR21015">
    <property type="entry name" value="UDP-N-ACETYLGLUCOSAMINE--N-ACETYLMURAMYL-(PENTAPEPTIDE) PYROPHOSPHORYL-UNDECAPRENOL N-ACETYLGLUCOSAMINE TRANSFERASE 1"/>
    <property type="match status" value="1"/>
</dbReference>
<dbReference type="EC" id="2.4.1.227" evidence="10"/>
<keyword evidence="6 10" id="KW-0573">Peptidoglycan synthesis</keyword>
<evidence type="ECO:0000256" key="7">
    <source>
        <dbReference type="ARBA" id="ARBA00023136"/>
    </source>
</evidence>
<dbReference type="EMBL" id="JSWE01000092">
    <property type="protein sequence ID" value="KIE05632.1"/>
    <property type="molecule type" value="Genomic_DNA"/>
</dbReference>
<evidence type="ECO:0000256" key="9">
    <source>
        <dbReference type="ARBA" id="ARBA00023316"/>
    </source>
</evidence>
<evidence type="ECO:0000256" key="3">
    <source>
        <dbReference type="ARBA" id="ARBA00022676"/>
    </source>
</evidence>
<proteinExistence type="inferred from homology"/>
<comment type="function">
    <text evidence="10">Cell wall formation. Catalyzes the transfer of a GlcNAc subunit on undecaprenyl-pyrophosphoryl-MurNAc-pentapeptide (lipid intermediate I) to form undecaprenyl-pyrophosphoryl-MurNAc-(pentapeptide)GlcNAc (lipid intermediate II).</text>
</comment>
<comment type="caution">
    <text evidence="10">Lacks conserved residue(s) required for the propagation of feature annotation.</text>
</comment>
<comment type="caution">
    <text evidence="14">The sequence shown here is derived from an EMBL/GenBank/DDBJ whole genome shotgun (WGS) entry which is preliminary data.</text>
</comment>
<feature type="transmembrane region" description="Helical" evidence="11">
    <location>
        <begin position="75"/>
        <end position="93"/>
    </location>
</feature>
<feature type="binding site" evidence="10">
    <location>
        <position position="297"/>
    </location>
    <ligand>
        <name>UDP-N-acetyl-alpha-D-glucosamine</name>
        <dbReference type="ChEBI" id="CHEBI:57705"/>
    </ligand>
</feature>
<dbReference type="GO" id="GO:0051991">
    <property type="term" value="F:UDP-N-acetyl-D-glucosamine:N-acetylmuramoyl-L-alanyl-D-glutamyl-meso-2,6-diaminopimelyl-D-alanyl-D-alanine-diphosphoundecaprenol 4-beta-N-acetylglucosaminlytransferase activity"/>
    <property type="evidence" value="ECO:0007669"/>
    <property type="project" value="RHEA"/>
</dbReference>
<keyword evidence="7 10" id="KW-0472">Membrane</keyword>
<dbReference type="GO" id="GO:0005975">
    <property type="term" value="P:carbohydrate metabolic process"/>
    <property type="evidence" value="ECO:0007669"/>
    <property type="project" value="InterPro"/>
</dbReference>
<keyword evidence="15" id="KW-1185">Reference proteome</keyword>
<protein>
    <recommendedName>
        <fullName evidence="10">UDP-N-acetylglucosamine--N-acetylmuramyl-(pentapeptide) pyrophosphoryl-undecaprenol N-acetylglucosamine transferase</fullName>
        <ecNumber evidence="10">2.4.1.227</ecNumber>
    </recommendedName>
    <alternativeName>
        <fullName evidence="10">Undecaprenyl-PP-MurNAc-pentapeptide-UDPGlcNAc GlcNAc transferase</fullName>
    </alternativeName>
</protein>
<keyword evidence="3 10" id="KW-0328">Glycosyltransferase</keyword>
<dbReference type="Pfam" id="PF03033">
    <property type="entry name" value="Glyco_transf_28"/>
    <property type="match status" value="1"/>
</dbReference>
<feature type="binding site" evidence="10">
    <location>
        <position position="171"/>
    </location>
    <ligand>
        <name>UDP-N-acetyl-alpha-D-glucosamine</name>
        <dbReference type="ChEBI" id="CHEBI:57705"/>
    </ligand>
</feature>
<keyword evidence="9 10" id="KW-0961">Cell wall biogenesis/degradation</keyword>
<dbReference type="AlphaFoldDB" id="A0A0C1MU62"/>
<dbReference type="InterPro" id="IPR006009">
    <property type="entry name" value="GlcNAc_MurG"/>
</dbReference>
<feature type="binding site" evidence="10">
    <location>
        <begin position="17"/>
        <end position="19"/>
    </location>
    <ligand>
        <name>UDP-N-acetyl-alpha-D-glucosamine</name>
        <dbReference type="ChEBI" id="CHEBI:57705"/>
    </ligand>
</feature>
<dbReference type="CDD" id="cd03785">
    <property type="entry name" value="GT28_MurG"/>
    <property type="match status" value="1"/>
</dbReference>
<evidence type="ECO:0000256" key="10">
    <source>
        <dbReference type="HAMAP-Rule" id="MF_00033"/>
    </source>
</evidence>
<evidence type="ECO:0000259" key="12">
    <source>
        <dbReference type="Pfam" id="PF03033"/>
    </source>
</evidence>
<comment type="catalytic activity">
    <reaction evidence="10">
        <text>di-trans,octa-cis-undecaprenyl diphospho-N-acetyl-alpha-D-muramoyl-L-alanyl-D-glutamyl-meso-2,6-diaminopimeloyl-D-alanyl-D-alanine + UDP-N-acetyl-alpha-D-glucosamine = di-trans,octa-cis-undecaprenyl diphospho-[N-acetyl-alpha-D-glucosaminyl-(1-&gt;4)]-N-acetyl-alpha-D-muramoyl-L-alanyl-D-glutamyl-meso-2,6-diaminopimeloyl-D-alanyl-D-alanine + UDP + H(+)</text>
        <dbReference type="Rhea" id="RHEA:31227"/>
        <dbReference type="ChEBI" id="CHEBI:15378"/>
        <dbReference type="ChEBI" id="CHEBI:57705"/>
        <dbReference type="ChEBI" id="CHEBI:58223"/>
        <dbReference type="ChEBI" id="CHEBI:61387"/>
        <dbReference type="ChEBI" id="CHEBI:61388"/>
        <dbReference type="EC" id="2.4.1.227"/>
    </reaction>
</comment>
<evidence type="ECO:0000256" key="2">
    <source>
        <dbReference type="ARBA" id="ARBA00022618"/>
    </source>
</evidence>
<feature type="domain" description="Glycosyl transferase family 28 C-terminal" evidence="13">
    <location>
        <begin position="189"/>
        <end position="348"/>
    </location>
</feature>
<dbReference type="InterPro" id="IPR007235">
    <property type="entry name" value="Glyco_trans_28_C"/>
</dbReference>
<organism evidence="14 15">
    <name type="scientific">Candidatus Jidaibacter acanthamoebae</name>
    <dbReference type="NCBI Taxonomy" id="86105"/>
    <lineage>
        <taxon>Bacteria</taxon>
        <taxon>Pseudomonadati</taxon>
        <taxon>Pseudomonadota</taxon>
        <taxon>Alphaproteobacteria</taxon>
        <taxon>Rickettsiales</taxon>
        <taxon>Candidatus Midichloriaceae</taxon>
        <taxon>Candidatus Jidaibacter</taxon>
    </lineage>
</organism>
<evidence type="ECO:0000256" key="5">
    <source>
        <dbReference type="ARBA" id="ARBA00022960"/>
    </source>
</evidence>
<dbReference type="GO" id="GO:0008360">
    <property type="term" value="P:regulation of cell shape"/>
    <property type="evidence" value="ECO:0007669"/>
    <property type="project" value="UniProtKB-KW"/>
</dbReference>
<evidence type="ECO:0000259" key="13">
    <source>
        <dbReference type="Pfam" id="PF04101"/>
    </source>
</evidence>
<evidence type="ECO:0000256" key="11">
    <source>
        <dbReference type="SAM" id="Phobius"/>
    </source>
</evidence>
<comment type="pathway">
    <text evidence="10">Cell wall biogenesis; peptidoglycan biosynthesis.</text>
</comment>
<evidence type="ECO:0000256" key="4">
    <source>
        <dbReference type="ARBA" id="ARBA00022679"/>
    </source>
</evidence>
<comment type="subcellular location">
    <subcellularLocation>
        <location evidence="10">Cell membrane</location>
        <topology evidence="10">Peripheral membrane protein</topology>
        <orientation evidence="10">Cytoplasmic side</orientation>
    </subcellularLocation>
</comment>
<comment type="similarity">
    <text evidence="10">Belongs to the glycosyltransferase 28 family. MurG subfamily.</text>
</comment>
<reference evidence="14 15" key="1">
    <citation type="submission" date="2014-11" db="EMBL/GenBank/DDBJ databases">
        <title>A Rickettsiales Symbiont of Amoebae With Ancient Features.</title>
        <authorList>
            <person name="Schulz F."/>
            <person name="Martijn J."/>
            <person name="Wascher F."/>
            <person name="Kostanjsek R."/>
            <person name="Ettema T.J."/>
            <person name="Horn M."/>
        </authorList>
    </citation>
    <scope>NUCLEOTIDE SEQUENCE [LARGE SCALE GENOMIC DNA]</scope>
    <source>
        <strain evidence="14 15">UWC36</strain>
    </source>
</reference>
<keyword evidence="4 10" id="KW-0808">Transferase</keyword>
<evidence type="ECO:0000313" key="15">
    <source>
        <dbReference type="Proteomes" id="UP000031258"/>
    </source>
</evidence>
<dbReference type="Gene3D" id="3.40.50.2000">
    <property type="entry name" value="Glycogen Phosphorylase B"/>
    <property type="match status" value="2"/>
</dbReference>
<dbReference type="SUPFAM" id="SSF53756">
    <property type="entry name" value="UDP-Glycosyltransferase/glycogen phosphorylase"/>
    <property type="match status" value="1"/>
</dbReference>
<dbReference type="GO" id="GO:0051301">
    <property type="term" value="P:cell division"/>
    <property type="evidence" value="ECO:0007669"/>
    <property type="project" value="UniProtKB-KW"/>
</dbReference>
<dbReference type="PANTHER" id="PTHR21015:SF22">
    <property type="entry name" value="GLYCOSYLTRANSFERASE"/>
    <property type="match status" value="1"/>
</dbReference>
<dbReference type="Pfam" id="PF04101">
    <property type="entry name" value="Glyco_tran_28_C"/>
    <property type="match status" value="1"/>
</dbReference>
<dbReference type="NCBIfam" id="TIGR01133">
    <property type="entry name" value="murG"/>
    <property type="match status" value="1"/>
</dbReference>